<organism evidence="2 3">
    <name type="scientific">Cinchona calisaya</name>
    <dbReference type="NCBI Taxonomy" id="153742"/>
    <lineage>
        <taxon>Eukaryota</taxon>
        <taxon>Viridiplantae</taxon>
        <taxon>Streptophyta</taxon>
        <taxon>Embryophyta</taxon>
        <taxon>Tracheophyta</taxon>
        <taxon>Spermatophyta</taxon>
        <taxon>Magnoliopsida</taxon>
        <taxon>eudicotyledons</taxon>
        <taxon>Gunneridae</taxon>
        <taxon>Pentapetalae</taxon>
        <taxon>asterids</taxon>
        <taxon>lamiids</taxon>
        <taxon>Gentianales</taxon>
        <taxon>Rubiaceae</taxon>
        <taxon>Cinchonoideae</taxon>
        <taxon>Cinchoneae</taxon>
        <taxon>Cinchona</taxon>
    </lineage>
</organism>
<reference evidence="2 3" key="1">
    <citation type="submission" date="2024-11" db="EMBL/GenBank/DDBJ databases">
        <title>A near-complete genome assembly of Cinchona calisaya.</title>
        <authorList>
            <person name="Lian D.C."/>
            <person name="Zhao X.W."/>
            <person name="Wei L."/>
        </authorList>
    </citation>
    <scope>NUCLEOTIDE SEQUENCE [LARGE SCALE GENOMIC DNA]</scope>
    <source>
        <tissue evidence="2">Nenye</tissue>
    </source>
</reference>
<accession>A0ABD2Z8Z1</accession>
<sequence>MIKKLKSAGQIKSEESPPDDQSDQDYYGLAPAEVTEPELVAAYQLIQLSGDSAADHSSSSSSKTVKANSFDNHLMHKYDEAAESHVIINSSIASTGRQEISSSSSSYSSVGRQNI</sequence>
<feature type="region of interest" description="Disordered" evidence="1">
    <location>
        <begin position="92"/>
        <end position="115"/>
    </location>
</feature>
<keyword evidence="3" id="KW-1185">Reference proteome</keyword>
<feature type="region of interest" description="Disordered" evidence="1">
    <location>
        <begin position="1"/>
        <end position="31"/>
    </location>
</feature>
<gene>
    <name evidence="2" type="ORF">ACH5RR_022490</name>
</gene>
<dbReference type="AlphaFoldDB" id="A0ABD2Z8Z1"/>
<dbReference type="EMBL" id="JBJUIK010000010">
    <property type="protein sequence ID" value="KAL3515588.1"/>
    <property type="molecule type" value="Genomic_DNA"/>
</dbReference>
<dbReference type="Proteomes" id="UP001630127">
    <property type="component" value="Unassembled WGS sequence"/>
</dbReference>
<evidence type="ECO:0000256" key="1">
    <source>
        <dbReference type="SAM" id="MobiDB-lite"/>
    </source>
</evidence>
<comment type="caution">
    <text evidence="2">The sequence shown here is derived from an EMBL/GenBank/DDBJ whole genome shotgun (WGS) entry which is preliminary data.</text>
</comment>
<name>A0ABD2Z8Z1_9GENT</name>
<evidence type="ECO:0000313" key="3">
    <source>
        <dbReference type="Proteomes" id="UP001630127"/>
    </source>
</evidence>
<proteinExistence type="predicted"/>
<evidence type="ECO:0000313" key="2">
    <source>
        <dbReference type="EMBL" id="KAL3515588.1"/>
    </source>
</evidence>
<protein>
    <submittedName>
        <fullName evidence="2">Uncharacterized protein</fullName>
    </submittedName>
</protein>